<evidence type="ECO:0000259" key="1">
    <source>
        <dbReference type="Pfam" id="PF03551"/>
    </source>
</evidence>
<feature type="domain" description="Transcription regulator PadR N-terminal" evidence="1">
    <location>
        <begin position="20"/>
        <end position="85"/>
    </location>
</feature>
<dbReference type="InterPro" id="IPR036388">
    <property type="entry name" value="WH-like_DNA-bd_sf"/>
</dbReference>
<sequence>MLGVDDMNAQFKRGIVELCVLSELASEDMYGYMIINNISKHLDVNENTIYPIMRRLTKEGYFTTYLQESNAGAPRKYYKITKKGFDYYLELRDAWDHFIGGVYEILNKGGKKHEDILRKFKERT</sequence>
<protein>
    <submittedName>
        <fullName evidence="2">Transcriptional regulator</fullName>
    </submittedName>
</protein>
<accession>A0A0B5KBP1</accession>
<reference evidence="2" key="1">
    <citation type="journal article" date="2015" name="Environ. Microbiol.">
        <title>Pressure adaptation is linked to thermal adaptation in salt-saturated marine habitats.</title>
        <authorList>
            <consortium name="The MAMBA Consortium"/>
            <person name="Alcaide M."/>
            <person name="Stogios P.J."/>
            <person name="Lafraya A."/>
            <person name="Tchigvintsev A."/>
            <person name="Flick R."/>
            <person name="Bargiela R."/>
            <person name="Chernikova T.N."/>
            <person name="Reva O.N."/>
            <person name="Hai T."/>
            <person name="Leggewie C.C."/>
            <person name="Katzke N."/>
            <person name="La Cono V."/>
            <person name="Matesanz R."/>
            <person name="Jebbar M."/>
            <person name="Jaeger K.E."/>
            <person name="Yakimov M.M."/>
            <person name="Yakunin A.F."/>
            <person name="Golyshin P.N."/>
            <person name="Golyshina O.V."/>
            <person name="Savchenko A."/>
            <person name="Ferrer M."/>
        </authorList>
    </citation>
    <scope>NUCLEOTIDE SEQUENCE</scope>
</reference>
<dbReference type="PANTHER" id="PTHR33169:SF24">
    <property type="entry name" value="TRANSCRIPTIONAL REGULATOR, PADR FAMILY"/>
    <property type="match status" value="1"/>
</dbReference>
<dbReference type="InterPro" id="IPR036390">
    <property type="entry name" value="WH_DNA-bd_sf"/>
</dbReference>
<organism evidence="2">
    <name type="scientific">Firmicutes bacterium enrichment culture clone fosmid MGS-M1</name>
    <dbReference type="NCBI Taxonomy" id="1549348"/>
    <lineage>
        <taxon>Bacteria</taxon>
        <taxon>Bacillati</taxon>
        <taxon>Bacillota</taxon>
        <taxon>environmental samples</taxon>
    </lineage>
</organism>
<dbReference type="PANTHER" id="PTHR33169">
    <property type="entry name" value="PADR-FAMILY TRANSCRIPTIONAL REGULATOR"/>
    <property type="match status" value="1"/>
</dbReference>
<dbReference type="Gene3D" id="1.10.10.10">
    <property type="entry name" value="Winged helix-like DNA-binding domain superfamily/Winged helix DNA-binding domain"/>
    <property type="match status" value="1"/>
</dbReference>
<dbReference type="EMBL" id="KF831414">
    <property type="protein sequence ID" value="AJG37904.1"/>
    <property type="molecule type" value="Genomic_DNA"/>
</dbReference>
<proteinExistence type="predicted"/>
<name>A0A0B5KBP1_9FIRM</name>
<dbReference type="AlphaFoldDB" id="A0A0B5KBP1"/>
<dbReference type="InterPro" id="IPR005149">
    <property type="entry name" value="Tscrpt_reg_PadR_N"/>
</dbReference>
<dbReference type="InterPro" id="IPR052509">
    <property type="entry name" value="Metal_resp_DNA-bind_regulator"/>
</dbReference>
<dbReference type="SUPFAM" id="SSF46785">
    <property type="entry name" value="Winged helix' DNA-binding domain"/>
    <property type="match status" value="1"/>
</dbReference>
<dbReference type="Pfam" id="PF03551">
    <property type="entry name" value="PadR"/>
    <property type="match status" value="1"/>
</dbReference>
<evidence type="ECO:0000313" key="2">
    <source>
        <dbReference type="EMBL" id="AJG37904.1"/>
    </source>
</evidence>